<dbReference type="CDD" id="cd14688">
    <property type="entry name" value="bZIP_YAP"/>
    <property type="match status" value="1"/>
</dbReference>
<feature type="compositionally biased region" description="Basic and acidic residues" evidence="2">
    <location>
        <begin position="213"/>
        <end position="223"/>
    </location>
</feature>
<protein>
    <recommendedName>
        <fullName evidence="5">BZIP transcription factor</fullName>
    </recommendedName>
</protein>
<reference evidence="3" key="1">
    <citation type="journal article" date="2021" name="Nat. Commun.">
        <title>Genetic determinants of endophytism in the Arabidopsis root mycobiome.</title>
        <authorList>
            <person name="Mesny F."/>
            <person name="Miyauchi S."/>
            <person name="Thiergart T."/>
            <person name="Pickel B."/>
            <person name="Atanasova L."/>
            <person name="Karlsson M."/>
            <person name="Huettel B."/>
            <person name="Barry K.W."/>
            <person name="Haridas S."/>
            <person name="Chen C."/>
            <person name="Bauer D."/>
            <person name="Andreopoulos W."/>
            <person name="Pangilinan J."/>
            <person name="LaButti K."/>
            <person name="Riley R."/>
            <person name="Lipzen A."/>
            <person name="Clum A."/>
            <person name="Drula E."/>
            <person name="Henrissat B."/>
            <person name="Kohler A."/>
            <person name="Grigoriev I.V."/>
            <person name="Martin F.M."/>
            <person name="Hacquard S."/>
        </authorList>
    </citation>
    <scope>NUCLEOTIDE SEQUENCE</scope>
    <source>
        <strain evidence="3">MPI-CAGE-AT-0147</strain>
    </source>
</reference>
<keyword evidence="1" id="KW-0175">Coiled coil</keyword>
<evidence type="ECO:0000256" key="2">
    <source>
        <dbReference type="SAM" id="MobiDB-lite"/>
    </source>
</evidence>
<feature type="region of interest" description="Disordered" evidence="2">
    <location>
        <begin position="169"/>
        <end position="223"/>
    </location>
</feature>
<feature type="coiled-coil region" evidence="1">
    <location>
        <begin position="48"/>
        <end position="102"/>
    </location>
</feature>
<keyword evidence="4" id="KW-1185">Reference proteome</keyword>
<accession>A0A9P9DBL6</accession>
<dbReference type="AlphaFoldDB" id="A0A9P9DBL6"/>
<dbReference type="SUPFAM" id="SSF57959">
    <property type="entry name" value="Leucine zipper domain"/>
    <property type="match status" value="1"/>
</dbReference>
<dbReference type="InterPro" id="IPR046347">
    <property type="entry name" value="bZIP_sf"/>
</dbReference>
<dbReference type="PANTHER" id="PTHR37012">
    <property type="entry name" value="B-ZIP TRANSCRIPTION FACTOR (EUROFUNG)-RELATED"/>
    <property type="match status" value="1"/>
</dbReference>
<evidence type="ECO:0000256" key="1">
    <source>
        <dbReference type="SAM" id="Coils"/>
    </source>
</evidence>
<sequence>MTRPPPAESGDAVPAAGPTNEGVTKRNGTRSVSTLTPWQLARKRASDREAQRAIRARTKEHIERLEREIAELKSKISHDLTVQGLLQKNRALEEEMFRLEETMRQSFGHSYARLGNDASAVLPILNDADIIFPVYDNHLSSVSGAVPSHRSTPFPRGGATASWAELGPSYVPSPTTQRPGPPLCRFPSPPMFGANAPPPAQTSTAHRPTSLPRTHDGGKERPR</sequence>
<dbReference type="OrthoDB" id="3535998at2759"/>
<evidence type="ECO:0008006" key="5">
    <source>
        <dbReference type="Google" id="ProtNLM"/>
    </source>
</evidence>
<dbReference type="Proteomes" id="UP000738349">
    <property type="component" value="Unassembled WGS sequence"/>
</dbReference>
<feature type="region of interest" description="Disordered" evidence="2">
    <location>
        <begin position="1"/>
        <end position="46"/>
    </location>
</feature>
<feature type="compositionally biased region" description="Pro residues" evidence="2">
    <location>
        <begin position="179"/>
        <end position="200"/>
    </location>
</feature>
<evidence type="ECO:0000313" key="4">
    <source>
        <dbReference type="Proteomes" id="UP000738349"/>
    </source>
</evidence>
<dbReference type="PANTHER" id="PTHR37012:SF2">
    <property type="entry name" value="BZIP DOMAIN-CONTAINING PROTEIN-RELATED"/>
    <property type="match status" value="1"/>
</dbReference>
<comment type="caution">
    <text evidence="3">The sequence shown here is derived from an EMBL/GenBank/DDBJ whole genome shotgun (WGS) entry which is preliminary data.</text>
</comment>
<organism evidence="3 4">
    <name type="scientific">Dactylonectria macrodidyma</name>
    <dbReference type="NCBI Taxonomy" id="307937"/>
    <lineage>
        <taxon>Eukaryota</taxon>
        <taxon>Fungi</taxon>
        <taxon>Dikarya</taxon>
        <taxon>Ascomycota</taxon>
        <taxon>Pezizomycotina</taxon>
        <taxon>Sordariomycetes</taxon>
        <taxon>Hypocreomycetidae</taxon>
        <taxon>Hypocreales</taxon>
        <taxon>Nectriaceae</taxon>
        <taxon>Dactylonectria</taxon>
    </lineage>
</organism>
<gene>
    <name evidence="3" type="ORF">EDB81DRAFT_767315</name>
</gene>
<dbReference type="GO" id="GO:0003700">
    <property type="term" value="F:DNA-binding transcription factor activity"/>
    <property type="evidence" value="ECO:0007669"/>
    <property type="project" value="InterPro"/>
</dbReference>
<dbReference type="Gene3D" id="1.20.5.170">
    <property type="match status" value="1"/>
</dbReference>
<proteinExistence type="predicted"/>
<name>A0A9P9DBL6_9HYPO</name>
<dbReference type="EMBL" id="JAGMUV010000029">
    <property type="protein sequence ID" value="KAH7116278.1"/>
    <property type="molecule type" value="Genomic_DNA"/>
</dbReference>
<evidence type="ECO:0000313" key="3">
    <source>
        <dbReference type="EMBL" id="KAH7116278.1"/>
    </source>
</evidence>